<keyword evidence="7" id="KW-0436">Ligase</keyword>
<dbReference type="GO" id="GO:0016874">
    <property type="term" value="F:ligase activity"/>
    <property type="evidence" value="ECO:0007669"/>
    <property type="project" value="UniProtKB-KW"/>
</dbReference>
<dbReference type="Pfam" id="PF04932">
    <property type="entry name" value="Wzy_C"/>
    <property type="match status" value="1"/>
</dbReference>
<dbReference type="GeneID" id="31848072"/>
<keyword evidence="4 5" id="KW-0472">Membrane</keyword>
<gene>
    <name evidence="7" type="ORF">PhaeoP63_03714</name>
</gene>
<accession>A0AAC9ZCG9</accession>
<feature type="transmembrane region" description="Helical" evidence="5">
    <location>
        <begin position="343"/>
        <end position="367"/>
    </location>
</feature>
<dbReference type="PANTHER" id="PTHR37422">
    <property type="entry name" value="TEICHURONIC ACID BIOSYNTHESIS PROTEIN TUAE"/>
    <property type="match status" value="1"/>
</dbReference>
<feature type="transmembrane region" description="Helical" evidence="5">
    <location>
        <begin position="35"/>
        <end position="54"/>
    </location>
</feature>
<feature type="transmembrane region" description="Helical" evidence="5">
    <location>
        <begin position="60"/>
        <end position="76"/>
    </location>
</feature>
<dbReference type="Proteomes" id="UP000217545">
    <property type="component" value="Plasmid pP63_a"/>
</dbReference>
<feature type="transmembrane region" description="Helical" evidence="5">
    <location>
        <begin position="83"/>
        <end position="104"/>
    </location>
</feature>
<dbReference type="InterPro" id="IPR007016">
    <property type="entry name" value="O-antigen_ligase-rel_domated"/>
</dbReference>
<dbReference type="InterPro" id="IPR051533">
    <property type="entry name" value="WaaL-like"/>
</dbReference>
<sequence length="430" mass="47574">MTLTVEPHQDRQRQSGPVSASVLRRGAGRWWLTRGHLHMAYLILAAMSGTGVVYRLGFQSPGWMALYALTILWYLRDWRQSAAILWQSWPVLMPCVIAMASTLWSVNPPVTAYRSFQLTMTTLIAVRIASAIPAHHTMIVVSLTSAVGVALSYLNSIVTFLSPAFHPNGALKGIYMHKNSLAKATVNAAHGLVTLGFYWRLAIVGMLAAVLMIPVLGMAQSAGAYVTFAILAIYVPVLWIRRWGGTARRVALLFSLMVLFLVPLAIYISGIDALGLLLERLGKDSTLTGRTVIWAFGLEEIAKAPIGGVGFGAFWSVPSYARLYIEAYVDEGLYWFHNSYIELMVGNGLLGAVTFFGLLIAVVIRCFRWYLQDGSVTSGYYLFYVLINLVAALSDNVIYNEHSIRHMLIAMAWIYAGRALGCWRDVPSRI</sequence>
<geneLocation type="plasmid" evidence="8">
    <name>pp63_a</name>
</geneLocation>
<feature type="transmembrane region" description="Helical" evidence="5">
    <location>
        <begin position="379"/>
        <end position="398"/>
    </location>
</feature>
<feature type="transmembrane region" description="Helical" evidence="5">
    <location>
        <begin position="124"/>
        <end position="154"/>
    </location>
</feature>
<dbReference type="GO" id="GO:0016020">
    <property type="term" value="C:membrane"/>
    <property type="evidence" value="ECO:0007669"/>
    <property type="project" value="UniProtKB-SubCell"/>
</dbReference>
<protein>
    <submittedName>
        <fullName evidence="7">Lipid A core-O-antigen ligase</fullName>
    </submittedName>
</protein>
<feature type="transmembrane region" description="Helical" evidence="5">
    <location>
        <begin position="252"/>
        <end position="278"/>
    </location>
</feature>
<organism evidence="7 8">
    <name type="scientific">Phaeobacter gallaeciensis</name>
    <dbReference type="NCBI Taxonomy" id="60890"/>
    <lineage>
        <taxon>Bacteria</taxon>
        <taxon>Pseudomonadati</taxon>
        <taxon>Pseudomonadota</taxon>
        <taxon>Alphaproteobacteria</taxon>
        <taxon>Rhodobacterales</taxon>
        <taxon>Roseobacteraceae</taxon>
        <taxon>Phaeobacter</taxon>
    </lineage>
</organism>
<feature type="transmembrane region" description="Helical" evidence="5">
    <location>
        <begin position="404"/>
        <end position="423"/>
    </location>
</feature>
<feature type="transmembrane region" description="Helical" evidence="5">
    <location>
        <begin position="197"/>
        <end position="216"/>
    </location>
</feature>
<feature type="transmembrane region" description="Helical" evidence="5">
    <location>
        <begin position="222"/>
        <end position="240"/>
    </location>
</feature>
<proteinExistence type="predicted"/>
<reference evidence="7 8" key="1">
    <citation type="journal article" date="2017" name="Front. Microbiol.">
        <title>Phaeobacter piscinae sp. nov., a species of the Roseobacter group and potential aquaculture probiont.</title>
        <authorList>
            <person name="Sonnenschein E.C."/>
            <person name="Phippen C.B.W."/>
            <person name="Nielsen K.F."/>
            <person name="Mateiu R.V."/>
            <person name="Melchiorsen J."/>
            <person name="Gram L."/>
            <person name="Overmann J."/>
            <person name="Freese H.M."/>
        </authorList>
    </citation>
    <scope>NUCLEOTIDE SEQUENCE [LARGE SCALE GENOMIC DNA]</scope>
    <source>
        <strain evidence="7 8">P63</strain>
    </source>
</reference>
<evidence type="ECO:0000256" key="2">
    <source>
        <dbReference type="ARBA" id="ARBA00022692"/>
    </source>
</evidence>
<comment type="subcellular location">
    <subcellularLocation>
        <location evidence="1">Membrane</location>
        <topology evidence="1">Multi-pass membrane protein</topology>
    </subcellularLocation>
</comment>
<evidence type="ECO:0000256" key="5">
    <source>
        <dbReference type="SAM" id="Phobius"/>
    </source>
</evidence>
<evidence type="ECO:0000256" key="3">
    <source>
        <dbReference type="ARBA" id="ARBA00022989"/>
    </source>
</evidence>
<keyword evidence="3 5" id="KW-1133">Transmembrane helix</keyword>
<dbReference type="EMBL" id="CP010785">
    <property type="protein sequence ID" value="ATF07747.1"/>
    <property type="molecule type" value="Genomic_DNA"/>
</dbReference>
<evidence type="ECO:0000259" key="6">
    <source>
        <dbReference type="Pfam" id="PF04932"/>
    </source>
</evidence>
<dbReference type="RefSeq" id="WP_024099022.1">
    <property type="nucleotide sequence ID" value="NZ_CP010589.1"/>
</dbReference>
<keyword evidence="2 5" id="KW-0812">Transmembrane</keyword>
<name>A0AAC9ZCG9_9RHOB</name>
<keyword evidence="7" id="KW-0614">Plasmid</keyword>
<dbReference type="PANTHER" id="PTHR37422:SF17">
    <property type="entry name" value="O-ANTIGEN LIGASE"/>
    <property type="match status" value="1"/>
</dbReference>
<evidence type="ECO:0000256" key="1">
    <source>
        <dbReference type="ARBA" id="ARBA00004141"/>
    </source>
</evidence>
<evidence type="ECO:0000313" key="7">
    <source>
        <dbReference type="EMBL" id="ATF07747.1"/>
    </source>
</evidence>
<dbReference type="AlphaFoldDB" id="A0AAC9ZCG9"/>
<evidence type="ECO:0000256" key="4">
    <source>
        <dbReference type="ARBA" id="ARBA00023136"/>
    </source>
</evidence>
<feature type="domain" description="O-antigen ligase-related" evidence="6">
    <location>
        <begin position="207"/>
        <end position="356"/>
    </location>
</feature>
<evidence type="ECO:0000313" key="8">
    <source>
        <dbReference type="Proteomes" id="UP000217545"/>
    </source>
</evidence>